<dbReference type="PANTHER" id="PTHR39176:SF1">
    <property type="entry name" value="PERIPLASMIC PROTEIN"/>
    <property type="match status" value="1"/>
</dbReference>
<feature type="domain" description="Lysozyme inhibitor LprI-like N-terminal" evidence="2">
    <location>
        <begin position="25"/>
        <end position="115"/>
    </location>
</feature>
<protein>
    <submittedName>
        <fullName evidence="3">Lysozyme inhibitor LprI family protein</fullName>
    </submittedName>
</protein>
<dbReference type="Gene3D" id="1.20.1270.180">
    <property type="match status" value="1"/>
</dbReference>
<comment type="caution">
    <text evidence="3">The sequence shown here is derived from an EMBL/GenBank/DDBJ whole genome shotgun (WGS) entry which is preliminary data.</text>
</comment>
<dbReference type="RefSeq" id="WP_050466259.1">
    <property type="nucleotide sequence ID" value="NZ_JBIUZV010000002.1"/>
</dbReference>
<organism evidence="3 4">
    <name type="scientific">Herbaspirillum chlorophenolicum</name>
    <dbReference type="NCBI Taxonomy" id="211589"/>
    <lineage>
        <taxon>Bacteria</taxon>
        <taxon>Pseudomonadati</taxon>
        <taxon>Pseudomonadota</taxon>
        <taxon>Betaproteobacteria</taxon>
        <taxon>Burkholderiales</taxon>
        <taxon>Oxalobacteraceae</taxon>
        <taxon>Herbaspirillum</taxon>
    </lineage>
</organism>
<keyword evidence="1" id="KW-0732">Signal</keyword>
<evidence type="ECO:0000256" key="1">
    <source>
        <dbReference type="SAM" id="SignalP"/>
    </source>
</evidence>
<feature type="signal peptide" evidence="1">
    <location>
        <begin position="1"/>
        <end position="22"/>
    </location>
</feature>
<keyword evidence="4" id="KW-1185">Reference proteome</keyword>
<evidence type="ECO:0000313" key="3">
    <source>
        <dbReference type="EMBL" id="MFJ3045231.1"/>
    </source>
</evidence>
<evidence type="ECO:0000259" key="2">
    <source>
        <dbReference type="Pfam" id="PF07007"/>
    </source>
</evidence>
<reference evidence="3 4" key="1">
    <citation type="submission" date="2024-10" db="EMBL/GenBank/DDBJ databases">
        <title>The Natural Products Discovery Center: Release of the First 8490 Sequenced Strains for Exploring Actinobacteria Biosynthetic Diversity.</title>
        <authorList>
            <person name="Kalkreuter E."/>
            <person name="Kautsar S.A."/>
            <person name="Yang D."/>
            <person name="Bader C.D."/>
            <person name="Teijaro C.N."/>
            <person name="Fluegel L."/>
            <person name="Davis C.M."/>
            <person name="Simpson J.R."/>
            <person name="Lauterbach L."/>
            <person name="Steele A.D."/>
            <person name="Gui C."/>
            <person name="Meng S."/>
            <person name="Li G."/>
            <person name="Viehrig K."/>
            <person name="Ye F."/>
            <person name="Su P."/>
            <person name="Kiefer A.F."/>
            <person name="Nichols A."/>
            <person name="Cepeda A.J."/>
            <person name="Yan W."/>
            <person name="Fan B."/>
            <person name="Jiang Y."/>
            <person name="Adhikari A."/>
            <person name="Zheng C.-J."/>
            <person name="Schuster L."/>
            <person name="Cowan T.M."/>
            <person name="Smanski M.J."/>
            <person name="Chevrette M.G."/>
            <person name="De Carvalho L.P.S."/>
            <person name="Shen B."/>
        </authorList>
    </citation>
    <scope>NUCLEOTIDE SEQUENCE [LARGE SCALE GENOMIC DNA]</scope>
    <source>
        <strain evidence="3 4">NPDC087045</strain>
    </source>
</reference>
<dbReference type="Pfam" id="PF07007">
    <property type="entry name" value="LprI"/>
    <property type="match status" value="1"/>
</dbReference>
<evidence type="ECO:0000313" key="4">
    <source>
        <dbReference type="Proteomes" id="UP001617427"/>
    </source>
</evidence>
<accession>A0ABW8EYB8</accession>
<proteinExistence type="predicted"/>
<dbReference type="Proteomes" id="UP001617427">
    <property type="component" value="Unassembled WGS sequence"/>
</dbReference>
<dbReference type="InterPro" id="IPR009739">
    <property type="entry name" value="LprI-like_N"/>
</dbReference>
<dbReference type="PANTHER" id="PTHR39176">
    <property type="entry name" value="PERIPLASMIC PROTEIN-RELATED"/>
    <property type="match status" value="1"/>
</dbReference>
<sequence>MTPSIRFALLLALCGASAGAYALDCSKASTQAEINGCAARDLSQADTELNETYLAYRAKLRLAQQNQIRDVQLAWIKYRDLSCRFESSNVAGGSAAGMVLQNCLADKTRQRTKELQALSGCQEGDLACVR</sequence>
<dbReference type="EMBL" id="JBIUZV010000002">
    <property type="protein sequence ID" value="MFJ3045231.1"/>
    <property type="molecule type" value="Genomic_DNA"/>
</dbReference>
<gene>
    <name evidence="3" type="ORF">ACIPEN_05315</name>
</gene>
<feature type="chain" id="PRO_5047110318" evidence="1">
    <location>
        <begin position="23"/>
        <end position="130"/>
    </location>
</feature>
<name>A0ABW8EYB8_9BURK</name>